<sequence>MNAAFVALLLCACAAAVLAGDLGHYGGFGGFGGYGGYGGYDEGHSYGYHKTVPGPSFLVKTVHHVNKLHQGAHLVETCATEAEAKRRRREDPGVGAASSKIFPPLMCKNIPCLSFVTQHTDRTTSRGTYMELVFENQELVQQVERTSTVHSLHRATAEDLGICSSNGHTQELDERQNDDVAIDYDAKLTGEQEEYRN</sequence>
<reference evidence="2" key="2">
    <citation type="submission" date="2021-09" db="EMBL/GenBank/DDBJ databases">
        <authorList>
            <person name="Jia N."/>
            <person name="Wang J."/>
            <person name="Shi W."/>
            <person name="Du L."/>
            <person name="Sun Y."/>
            <person name="Zhan W."/>
            <person name="Jiang J."/>
            <person name="Wang Q."/>
            <person name="Zhang B."/>
            <person name="Ji P."/>
            <person name="Sakyi L.B."/>
            <person name="Cui X."/>
            <person name="Yuan T."/>
            <person name="Jiang B."/>
            <person name="Yang W."/>
            <person name="Lam T.T.-Y."/>
            <person name="Chang Q."/>
            <person name="Ding S."/>
            <person name="Wang X."/>
            <person name="Zhu J."/>
            <person name="Ruan X."/>
            <person name="Zhao L."/>
            <person name="Wei J."/>
            <person name="Que T."/>
            <person name="Du C."/>
            <person name="Cheng J."/>
            <person name="Dai P."/>
            <person name="Han X."/>
            <person name="Huang E."/>
            <person name="Gao Y."/>
            <person name="Liu J."/>
            <person name="Shao H."/>
            <person name="Ye R."/>
            <person name="Li L."/>
            <person name="Wei W."/>
            <person name="Wang X."/>
            <person name="Wang C."/>
            <person name="Huo Q."/>
            <person name="Li W."/>
            <person name="Guo W."/>
            <person name="Chen H."/>
            <person name="Chen S."/>
            <person name="Zhou L."/>
            <person name="Zhou L."/>
            <person name="Ni X."/>
            <person name="Tian J."/>
            <person name="Zhou Y."/>
            <person name="Sheng Y."/>
            <person name="Liu T."/>
            <person name="Pan Y."/>
            <person name="Xia L."/>
            <person name="Li J."/>
            <person name="Zhao F."/>
            <person name="Cao W."/>
        </authorList>
    </citation>
    <scope>NUCLEOTIDE SEQUENCE</scope>
    <source>
        <strain evidence="2">Rmic-2018</strain>
        <tissue evidence="2">Larvae</tissue>
    </source>
</reference>
<keyword evidence="1" id="KW-0732">Signal</keyword>
<accession>A0A9J6EGY5</accession>
<dbReference type="Proteomes" id="UP000821866">
    <property type="component" value="Chromosome 2"/>
</dbReference>
<comment type="caution">
    <text evidence="2">The sequence shown here is derived from an EMBL/GenBank/DDBJ whole genome shotgun (WGS) entry which is preliminary data.</text>
</comment>
<feature type="chain" id="PRO_5039917474" evidence="1">
    <location>
        <begin position="20"/>
        <end position="197"/>
    </location>
</feature>
<proteinExistence type="predicted"/>
<gene>
    <name evidence="2" type="ORF">HPB51_014927</name>
</gene>
<reference evidence="2" key="1">
    <citation type="journal article" date="2020" name="Cell">
        <title>Large-Scale Comparative Analyses of Tick Genomes Elucidate Their Genetic Diversity and Vector Capacities.</title>
        <authorList>
            <consortium name="Tick Genome and Microbiome Consortium (TIGMIC)"/>
            <person name="Jia N."/>
            <person name="Wang J."/>
            <person name="Shi W."/>
            <person name="Du L."/>
            <person name="Sun Y."/>
            <person name="Zhan W."/>
            <person name="Jiang J.F."/>
            <person name="Wang Q."/>
            <person name="Zhang B."/>
            <person name="Ji P."/>
            <person name="Bell-Sakyi L."/>
            <person name="Cui X.M."/>
            <person name="Yuan T.T."/>
            <person name="Jiang B.G."/>
            <person name="Yang W.F."/>
            <person name="Lam T.T."/>
            <person name="Chang Q.C."/>
            <person name="Ding S.J."/>
            <person name="Wang X.J."/>
            <person name="Zhu J.G."/>
            <person name="Ruan X.D."/>
            <person name="Zhao L."/>
            <person name="Wei J.T."/>
            <person name="Ye R.Z."/>
            <person name="Que T.C."/>
            <person name="Du C.H."/>
            <person name="Zhou Y.H."/>
            <person name="Cheng J.X."/>
            <person name="Dai P.F."/>
            <person name="Guo W.B."/>
            <person name="Han X.H."/>
            <person name="Huang E.J."/>
            <person name="Li L.F."/>
            <person name="Wei W."/>
            <person name="Gao Y.C."/>
            <person name="Liu J.Z."/>
            <person name="Shao H.Z."/>
            <person name="Wang X."/>
            <person name="Wang C.C."/>
            <person name="Yang T.C."/>
            <person name="Huo Q.B."/>
            <person name="Li W."/>
            <person name="Chen H.Y."/>
            <person name="Chen S.E."/>
            <person name="Zhou L.G."/>
            <person name="Ni X.B."/>
            <person name="Tian J.H."/>
            <person name="Sheng Y."/>
            <person name="Liu T."/>
            <person name="Pan Y.S."/>
            <person name="Xia L.Y."/>
            <person name="Li J."/>
            <person name="Zhao F."/>
            <person name="Cao W.C."/>
        </authorList>
    </citation>
    <scope>NUCLEOTIDE SEQUENCE</scope>
    <source>
        <strain evidence="2">Rmic-2018</strain>
    </source>
</reference>
<keyword evidence="3" id="KW-1185">Reference proteome</keyword>
<protein>
    <submittedName>
        <fullName evidence="2">Uncharacterized protein</fullName>
    </submittedName>
</protein>
<feature type="signal peptide" evidence="1">
    <location>
        <begin position="1"/>
        <end position="19"/>
    </location>
</feature>
<organism evidence="2 3">
    <name type="scientific">Rhipicephalus microplus</name>
    <name type="common">Cattle tick</name>
    <name type="synonym">Boophilus microplus</name>
    <dbReference type="NCBI Taxonomy" id="6941"/>
    <lineage>
        <taxon>Eukaryota</taxon>
        <taxon>Metazoa</taxon>
        <taxon>Ecdysozoa</taxon>
        <taxon>Arthropoda</taxon>
        <taxon>Chelicerata</taxon>
        <taxon>Arachnida</taxon>
        <taxon>Acari</taxon>
        <taxon>Parasitiformes</taxon>
        <taxon>Ixodida</taxon>
        <taxon>Ixodoidea</taxon>
        <taxon>Ixodidae</taxon>
        <taxon>Rhipicephalinae</taxon>
        <taxon>Rhipicephalus</taxon>
        <taxon>Boophilus</taxon>
    </lineage>
</organism>
<evidence type="ECO:0000313" key="3">
    <source>
        <dbReference type="Proteomes" id="UP000821866"/>
    </source>
</evidence>
<dbReference type="AlphaFoldDB" id="A0A9J6EGY5"/>
<evidence type="ECO:0000256" key="1">
    <source>
        <dbReference type="SAM" id="SignalP"/>
    </source>
</evidence>
<dbReference type="EMBL" id="JABSTU010000004">
    <property type="protein sequence ID" value="KAH8033646.1"/>
    <property type="molecule type" value="Genomic_DNA"/>
</dbReference>
<name>A0A9J6EGY5_RHIMP</name>
<evidence type="ECO:0000313" key="2">
    <source>
        <dbReference type="EMBL" id="KAH8033646.1"/>
    </source>
</evidence>